<dbReference type="AlphaFoldDB" id="A0A0F9NMS4"/>
<sequence>MDEIEIIDTNPDNICDYGFCGIKNAKQEGYKRKTDWLRQRFSEGMRFKVLHSAKEGSVGMIEYIPGRYAWRAAETKGYMVIHCLFILYKKYQGKGYGSLLIQECIKDAKKEKMNGVVVVTRKGPWMAKKGLFLKSGFELVDEAPPDFKLLVKKFKKGSRSPKFRGDWRERLSRYSKGLTIIRSDQCPYLEKWVDEISETAQERYGLKAKVVELKTCKDAQNAPSAYGTFSIVYNGKLLADHPISNKRFMNIMNKEAKGILKLLF</sequence>
<dbReference type="Pfam" id="PF00583">
    <property type="entry name" value="Acetyltransf_1"/>
    <property type="match status" value="1"/>
</dbReference>
<dbReference type="InterPro" id="IPR000182">
    <property type="entry name" value="GNAT_dom"/>
</dbReference>
<dbReference type="CDD" id="cd04301">
    <property type="entry name" value="NAT_SF"/>
    <property type="match status" value="1"/>
</dbReference>
<dbReference type="PROSITE" id="PS51186">
    <property type="entry name" value="GNAT"/>
    <property type="match status" value="1"/>
</dbReference>
<dbReference type="SUPFAM" id="SSF55729">
    <property type="entry name" value="Acyl-CoA N-acyltransferases (Nat)"/>
    <property type="match status" value="1"/>
</dbReference>
<dbReference type="InterPro" id="IPR025685">
    <property type="entry name" value="YoaP-like_dom"/>
</dbReference>
<proteinExistence type="predicted"/>
<gene>
    <name evidence="2" type="ORF">LCGC14_0932200</name>
</gene>
<name>A0A0F9NMS4_9ZZZZ</name>
<protein>
    <recommendedName>
        <fullName evidence="1">N-acetyltransferase domain-containing protein</fullName>
    </recommendedName>
</protein>
<dbReference type="GO" id="GO:0016747">
    <property type="term" value="F:acyltransferase activity, transferring groups other than amino-acyl groups"/>
    <property type="evidence" value="ECO:0007669"/>
    <property type="project" value="InterPro"/>
</dbReference>
<dbReference type="Gene3D" id="3.40.630.30">
    <property type="match status" value="1"/>
</dbReference>
<comment type="caution">
    <text evidence="2">The sequence shown here is derived from an EMBL/GenBank/DDBJ whole genome shotgun (WGS) entry which is preliminary data.</text>
</comment>
<evidence type="ECO:0000313" key="2">
    <source>
        <dbReference type="EMBL" id="KKN20770.1"/>
    </source>
</evidence>
<dbReference type="EMBL" id="LAZR01003210">
    <property type="protein sequence ID" value="KKN20770.1"/>
    <property type="molecule type" value="Genomic_DNA"/>
</dbReference>
<dbReference type="Pfam" id="PF14268">
    <property type="entry name" value="YoaP"/>
    <property type="match status" value="1"/>
</dbReference>
<dbReference type="InterPro" id="IPR016181">
    <property type="entry name" value="Acyl_CoA_acyltransferase"/>
</dbReference>
<feature type="domain" description="N-acetyltransferase" evidence="1">
    <location>
        <begin position="20"/>
        <end position="156"/>
    </location>
</feature>
<reference evidence="2" key="1">
    <citation type="journal article" date="2015" name="Nature">
        <title>Complex archaea that bridge the gap between prokaryotes and eukaryotes.</title>
        <authorList>
            <person name="Spang A."/>
            <person name="Saw J.H."/>
            <person name="Jorgensen S.L."/>
            <person name="Zaremba-Niedzwiedzka K."/>
            <person name="Martijn J."/>
            <person name="Lind A.E."/>
            <person name="van Eijk R."/>
            <person name="Schleper C."/>
            <person name="Guy L."/>
            <person name="Ettema T.J."/>
        </authorList>
    </citation>
    <scope>NUCLEOTIDE SEQUENCE</scope>
</reference>
<evidence type="ECO:0000259" key="1">
    <source>
        <dbReference type="PROSITE" id="PS51186"/>
    </source>
</evidence>
<organism evidence="2">
    <name type="scientific">marine sediment metagenome</name>
    <dbReference type="NCBI Taxonomy" id="412755"/>
    <lineage>
        <taxon>unclassified sequences</taxon>
        <taxon>metagenomes</taxon>
        <taxon>ecological metagenomes</taxon>
    </lineage>
</organism>
<accession>A0A0F9NMS4</accession>